<dbReference type="InParanoid" id="F6QT81"/>
<dbReference type="Proteomes" id="UP000002281">
    <property type="component" value="Chromosome 15"/>
</dbReference>
<evidence type="ECO:0000256" key="1">
    <source>
        <dbReference type="ARBA" id="ARBA00012493"/>
    </source>
</evidence>
<name>F6QT81_HORSE</name>
<proteinExistence type="predicted"/>
<dbReference type="SUPFAM" id="SSF56672">
    <property type="entry name" value="DNA/RNA polymerases"/>
    <property type="match status" value="1"/>
</dbReference>
<dbReference type="Pfam" id="PF00078">
    <property type="entry name" value="RVT_1"/>
    <property type="match status" value="1"/>
</dbReference>
<accession>F6QT81</accession>
<reference evidence="3" key="3">
    <citation type="submission" date="2025-09" db="UniProtKB">
        <authorList>
            <consortium name="Ensembl"/>
        </authorList>
    </citation>
    <scope>IDENTIFICATION</scope>
    <source>
        <strain evidence="3">Thoroughbred</strain>
    </source>
</reference>
<dbReference type="GO" id="GO:0003964">
    <property type="term" value="F:RNA-directed DNA polymerase activity"/>
    <property type="evidence" value="ECO:0007669"/>
    <property type="project" value="UniProtKB-EC"/>
</dbReference>
<evidence type="ECO:0000259" key="2">
    <source>
        <dbReference type="PROSITE" id="PS50878"/>
    </source>
</evidence>
<dbReference type="PaxDb" id="9796-ENSECAP00000008581"/>
<dbReference type="GeneTree" id="ENSGT01150000286925"/>
<reference evidence="3" key="2">
    <citation type="submission" date="2025-08" db="UniProtKB">
        <authorList>
            <consortium name="Ensembl"/>
        </authorList>
    </citation>
    <scope>IDENTIFICATION</scope>
    <source>
        <strain evidence="3">Thoroughbred</strain>
    </source>
</reference>
<evidence type="ECO:0000313" key="3">
    <source>
        <dbReference type="Ensembl" id="ENSECAP00000008581.3"/>
    </source>
</evidence>
<dbReference type="AlphaFoldDB" id="F6QT81"/>
<reference evidence="3 4" key="1">
    <citation type="journal article" date="2009" name="Science">
        <title>Genome sequence, comparative analysis, and population genetics of the domestic horse.</title>
        <authorList>
            <consortium name="Broad Institute Genome Sequencing Platform"/>
            <consortium name="Broad Institute Whole Genome Assembly Team"/>
            <person name="Wade C.M."/>
            <person name="Giulotto E."/>
            <person name="Sigurdsson S."/>
            <person name="Zoli M."/>
            <person name="Gnerre S."/>
            <person name="Imsland F."/>
            <person name="Lear T.L."/>
            <person name="Adelson D.L."/>
            <person name="Bailey E."/>
            <person name="Bellone R.R."/>
            <person name="Bloecker H."/>
            <person name="Distl O."/>
            <person name="Edgar R.C."/>
            <person name="Garber M."/>
            <person name="Leeb T."/>
            <person name="Mauceli E."/>
            <person name="MacLeod J.N."/>
            <person name="Penedo M.C.T."/>
            <person name="Raison J.M."/>
            <person name="Sharpe T."/>
            <person name="Vogel J."/>
            <person name="Andersson L."/>
            <person name="Antczak D.F."/>
            <person name="Biagi T."/>
            <person name="Binns M.M."/>
            <person name="Chowdhary B.P."/>
            <person name="Coleman S.J."/>
            <person name="Della Valle G."/>
            <person name="Fryc S."/>
            <person name="Guerin G."/>
            <person name="Hasegawa T."/>
            <person name="Hill E.W."/>
            <person name="Jurka J."/>
            <person name="Kiialainen A."/>
            <person name="Lindgren G."/>
            <person name="Liu J."/>
            <person name="Magnani E."/>
            <person name="Mickelson J.R."/>
            <person name="Murray J."/>
            <person name="Nergadze S.G."/>
            <person name="Onofrio R."/>
            <person name="Pedroni S."/>
            <person name="Piras M.F."/>
            <person name="Raudsepp T."/>
            <person name="Rocchi M."/>
            <person name="Roeed K.H."/>
            <person name="Ryder O.A."/>
            <person name="Searle S."/>
            <person name="Skow L."/>
            <person name="Swinburne J.E."/>
            <person name="Syvaenen A.C."/>
            <person name="Tozaki T."/>
            <person name="Valberg S.J."/>
            <person name="Vaudin M."/>
            <person name="White J.R."/>
            <person name="Zody M.C."/>
            <person name="Lander E.S."/>
            <person name="Lindblad-Toh K."/>
        </authorList>
    </citation>
    <scope>NUCLEOTIDE SEQUENCE [LARGE SCALE GENOMIC DNA]</scope>
    <source>
        <strain evidence="3 4">Thoroughbred</strain>
    </source>
</reference>
<dbReference type="Bgee" id="ENSECAG00000037657">
    <property type="expression patterns" value="Expressed in inner cell mass and 14 other cell types or tissues"/>
</dbReference>
<feature type="domain" description="Reverse transcriptase" evidence="2">
    <location>
        <begin position="76"/>
        <end position="351"/>
    </location>
</feature>
<dbReference type="EC" id="2.7.7.49" evidence="1"/>
<sequence>MDNLEEMDKFLDSYNLPKLTQEEADNLNRPITRKEIETAIKNIPKNKTPGPDGFPGEFYQTFREDLIPILFKLFQKIREDGTLPNTFYEANIPLIPKPDKDTTKKENYRPISLMNIDAKILNKILATRIQQFIKRIIHQDQVGFIPGTQGWFNIRKSINVIHHINKLRNKNHMIISIDAEKAFDKIQQPFMIKTLNKMGIEGNCLNIIKAIYDKPIANIILNGQKLNPIPLKTGTRQGCSLSPLLFNIVLEVLARAIRQEKRIKGIQIGREEVKLSLFADDMILYIENPKESIGKLLEVINNYSKVAGYKINLHKSVAFLYASNEPTEKELKNTIPFTIATRRIKYLGVNLTKEVKDLYNENYKAFLRELDDDIRRWKDIPCTWIGRINIVKMSILPKAMYRFSAIPIRIPMTFFTELEQRILKFIWGNKRPRIAKAILRKKNRTGGITIPDFKTYYKTTVIKTAWYWYKNRCTDQWNRIESPEIKPHIYGQLIFDKGAECIQWRKESLFNKWCWENWKAICKRMKIDHSFSPFTKINSKWIKDLKVRPETIRLLEENVGSTLFDISIKRIFSDSMPSQRRETIERINKWDFIRLKSFFKANENRIETKKQPTNWEKIFASHISDKGLISLIYKELSQLNHKTSNNPIKKWAGDMYRHFSKVDILMDNRHMKRCSSSLIIREMQIKTTLRYHLTPVRMTKISKTNSNKCWRGCGDKGTVIHCWWECKLVQPLWKTVWRFLKKLKIELPYDPAIPLLGVYPKSLKSAIPKVLCTPMFIAALFTIAKTWKQPKCPSTDEWIKKMWYIYTMEYYSAAKQNKIIPFAITWMDLERIMLSEISQQEKDNLCMTPLI</sequence>
<dbReference type="InterPro" id="IPR000477">
    <property type="entry name" value="RT_dom"/>
</dbReference>
<dbReference type="STRING" id="9796.ENSECAP00000008581"/>
<dbReference type="PROSITE" id="PS50878">
    <property type="entry name" value="RT_POL"/>
    <property type="match status" value="1"/>
</dbReference>
<protein>
    <recommendedName>
        <fullName evidence="1">RNA-directed DNA polymerase</fullName>
        <ecNumber evidence="1">2.7.7.49</ecNumber>
    </recommendedName>
</protein>
<dbReference type="PANTHER" id="PTHR19446">
    <property type="entry name" value="REVERSE TRANSCRIPTASES"/>
    <property type="match status" value="1"/>
</dbReference>
<organism evidence="3 4">
    <name type="scientific">Equus caballus</name>
    <name type="common">Horse</name>
    <dbReference type="NCBI Taxonomy" id="9796"/>
    <lineage>
        <taxon>Eukaryota</taxon>
        <taxon>Metazoa</taxon>
        <taxon>Chordata</taxon>
        <taxon>Craniata</taxon>
        <taxon>Vertebrata</taxon>
        <taxon>Euteleostomi</taxon>
        <taxon>Mammalia</taxon>
        <taxon>Eutheria</taxon>
        <taxon>Laurasiatheria</taxon>
        <taxon>Perissodactyla</taxon>
        <taxon>Equidae</taxon>
        <taxon>Equus</taxon>
    </lineage>
</organism>
<keyword evidence="4" id="KW-1185">Reference proteome</keyword>
<evidence type="ECO:0000313" key="4">
    <source>
        <dbReference type="Proteomes" id="UP000002281"/>
    </source>
</evidence>
<dbReference type="Ensembl" id="ENSECAT00000011032.3">
    <property type="protein sequence ID" value="ENSECAP00000008581.3"/>
    <property type="gene ID" value="ENSECAG00000037657.2"/>
</dbReference>
<dbReference type="CDD" id="cd01650">
    <property type="entry name" value="RT_nLTR_like"/>
    <property type="match status" value="1"/>
</dbReference>
<dbReference type="InterPro" id="IPR043502">
    <property type="entry name" value="DNA/RNA_pol_sf"/>
</dbReference>
<dbReference type="HOGENOM" id="CLU_000680_9_4_1"/>